<dbReference type="SMART" id="SM00450">
    <property type="entry name" value="RHOD"/>
    <property type="match status" value="1"/>
</dbReference>
<feature type="domain" description="Rhodanese" evidence="1">
    <location>
        <begin position="106"/>
        <end position="240"/>
    </location>
</feature>
<dbReference type="Gene3D" id="3.40.250.10">
    <property type="entry name" value="Rhodanese-like domain"/>
    <property type="match status" value="1"/>
</dbReference>
<evidence type="ECO:0000259" key="1">
    <source>
        <dbReference type="PROSITE" id="PS50206"/>
    </source>
</evidence>
<dbReference type="SUPFAM" id="SSF52821">
    <property type="entry name" value="Rhodanese/Cell cycle control phosphatase"/>
    <property type="match status" value="1"/>
</dbReference>
<comment type="caution">
    <text evidence="2">The sequence shown here is derived from an EMBL/GenBank/DDBJ whole genome shotgun (WGS) entry which is preliminary data.</text>
</comment>
<dbReference type="InterPro" id="IPR001763">
    <property type="entry name" value="Rhodanese-like_dom"/>
</dbReference>
<protein>
    <recommendedName>
        <fullName evidence="1">Rhodanese domain-containing protein</fullName>
    </recommendedName>
</protein>
<dbReference type="CDD" id="cd00158">
    <property type="entry name" value="RHOD"/>
    <property type="match status" value="1"/>
</dbReference>
<sequence>MFSVTQLGRSPSVGLRFRQTPGLGFDQTPGQSALRSRARHPKAWFPSRSVRHGRPLLQVVRSDETYQPQEGVLEKTWNQMCVKLLDDRKEGMLKKFQPDEAYRKWEDEEYVLIDVRTEDDFKEVHAIGSVCIPVFTPIEGDSFFKKQKRLANFFMGNTKATEANPIFIEEVFVQLDENKSQPVIILCRNGGSLPTEKMKEGVRSRSLIAAFKLLDAGFTKVYFVEGGLQKWGQAGFPTTLTHDEIF</sequence>
<evidence type="ECO:0000313" key="2">
    <source>
        <dbReference type="EMBL" id="KAK3268669.1"/>
    </source>
</evidence>
<organism evidence="2 3">
    <name type="scientific">Cymbomonas tetramitiformis</name>
    <dbReference type="NCBI Taxonomy" id="36881"/>
    <lineage>
        <taxon>Eukaryota</taxon>
        <taxon>Viridiplantae</taxon>
        <taxon>Chlorophyta</taxon>
        <taxon>Pyramimonadophyceae</taxon>
        <taxon>Pyramimonadales</taxon>
        <taxon>Pyramimonadaceae</taxon>
        <taxon>Cymbomonas</taxon>
    </lineage>
</organism>
<evidence type="ECO:0000313" key="3">
    <source>
        <dbReference type="Proteomes" id="UP001190700"/>
    </source>
</evidence>
<dbReference type="PANTHER" id="PTHR44920">
    <property type="entry name" value="RHODANESE-LIKE DOMAIN-CONTAINING PROTEIN 14, CHLOROPLASTIC-RELATED"/>
    <property type="match status" value="1"/>
</dbReference>
<dbReference type="AlphaFoldDB" id="A0AAE0L1T5"/>
<name>A0AAE0L1T5_9CHLO</name>
<accession>A0AAE0L1T5</accession>
<dbReference type="PROSITE" id="PS50206">
    <property type="entry name" value="RHODANESE_3"/>
    <property type="match status" value="1"/>
</dbReference>
<dbReference type="InterPro" id="IPR043186">
    <property type="entry name" value="Str14"/>
</dbReference>
<gene>
    <name evidence="2" type="ORF">CYMTET_22838</name>
</gene>
<dbReference type="EMBL" id="LGRX02011682">
    <property type="protein sequence ID" value="KAK3268669.1"/>
    <property type="molecule type" value="Genomic_DNA"/>
</dbReference>
<keyword evidence="3" id="KW-1185">Reference proteome</keyword>
<dbReference type="InterPro" id="IPR036873">
    <property type="entry name" value="Rhodanese-like_dom_sf"/>
</dbReference>
<dbReference type="GO" id="GO:0009507">
    <property type="term" value="C:chloroplast"/>
    <property type="evidence" value="ECO:0007669"/>
    <property type="project" value="TreeGrafter"/>
</dbReference>
<dbReference type="PANTHER" id="PTHR44920:SF2">
    <property type="entry name" value="RHODANESE DOMAIN-CONTAINING PROTEIN"/>
    <property type="match status" value="1"/>
</dbReference>
<proteinExistence type="predicted"/>
<dbReference type="Proteomes" id="UP001190700">
    <property type="component" value="Unassembled WGS sequence"/>
</dbReference>
<reference evidence="2 3" key="1">
    <citation type="journal article" date="2015" name="Genome Biol. Evol.">
        <title>Comparative Genomics of a Bacterivorous Green Alga Reveals Evolutionary Causalities and Consequences of Phago-Mixotrophic Mode of Nutrition.</title>
        <authorList>
            <person name="Burns J.A."/>
            <person name="Paasch A."/>
            <person name="Narechania A."/>
            <person name="Kim E."/>
        </authorList>
    </citation>
    <scope>NUCLEOTIDE SEQUENCE [LARGE SCALE GENOMIC DNA]</scope>
    <source>
        <strain evidence="2 3">PLY_AMNH</strain>
    </source>
</reference>
<dbReference type="Pfam" id="PF00581">
    <property type="entry name" value="Rhodanese"/>
    <property type="match status" value="1"/>
</dbReference>